<feature type="region of interest" description="Disordered" evidence="9">
    <location>
        <begin position="1193"/>
        <end position="1217"/>
    </location>
</feature>
<dbReference type="GO" id="GO:0003682">
    <property type="term" value="F:chromatin binding"/>
    <property type="evidence" value="ECO:0007669"/>
    <property type="project" value="InterPro"/>
</dbReference>
<evidence type="ECO:0000256" key="6">
    <source>
        <dbReference type="ARBA" id="ARBA00023125"/>
    </source>
</evidence>
<gene>
    <name evidence="11" type="ORF">LTR09_006111</name>
</gene>
<name>A0AAJ0G8R5_9PEZI</name>
<dbReference type="InterPro" id="IPR050390">
    <property type="entry name" value="C5-Methyltransferase"/>
</dbReference>
<comment type="similarity">
    <text evidence="8">Belongs to the class I-like SAM-binding methyltransferase superfamily. C5-methyltransferase family.</text>
</comment>
<keyword evidence="5 8" id="KW-0949">S-adenosyl-L-methionine</keyword>
<dbReference type="PRINTS" id="PR00105">
    <property type="entry name" value="C5METTRFRASE"/>
</dbReference>
<keyword evidence="4 8" id="KW-0808">Transferase</keyword>
<organism evidence="11 12">
    <name type="scientific">Extremus antarcticus</name>
    <dbReference type="NCBI Taxonomy" id="702011"/>
    <lineage>
        <taxon>Eukaryota</taxon>
        <taxon>Fungi</taxon>
        <taxon>Dikarya</taxon>
        <taxon>Ascomycota</taxon>
        <taxon>Pezizomycotina</taxon>
        <taxon>Dothideomycetes</taxon>
        <taxon>Dothideomycetidae</taxon>
        <taxon>Mycosphaerellales</taxon>
        <taxon>Extremaceae</taxon>
        <taxon>Extremus</taxon>
    </lineage>
</organism>
<feature type="region of interest" description="Disordered" evidence="9">
    <location>
        <begin position="20"/>
        <end position="61"/>
    </location>
</feature>
<dbReference type="GO" id="GO:0003886">
    <property type="term" value="F:DNA (cytosine-5-)-methyltransferase activity"/>
    <property type="evidence" value="ECO:0007669"/>
    <property type="project" value="UniProtKB-EC"/>
</dbReference>
<dbReference type="Gene3D" id="3.90.120.10">
    <property type="entry name" value="DNA Methylase, subunit A, domain 2"/>
    <property type="match status" value="1"/>
</dbReference>
<dbReference type="PROSITE" id="PS51038">
    <property type="entry name" value="BAH"/>
    <property type="match status" value="1"/>
</dbReference>
<evidence type="ECO:0000256" key="8">
    <source>
        <dbReference type="PROSITE-ProRule" id="PRU01016"/>
    </source>
</evidence>
<dbReference type="Gene3D" id="2.30.30.490">
    <property type="match status" value="1"/>
</dbReference>
<dbReference type="InterPro" id="IPR001525">
    <property type="entry name" value="C5_MeTfrase"/>
</dbReference>
<evidence type="ECO:0000256" key="3">
    <source>
        <dbReference type="ARBA" id="ARBA00022603"/>
    </source>
</evidence>
<evidence type="ECO:0000256" key="1">
    <source>
        <dbReference type="ARBA" id="ARBA00004123"/>
    </source>
</evidence>
<dbReference type="InterPro" id="IPR057215">
    <property type="entry name" value="DUF7893"/>
</dbReference>
<dbReference type="Pfam" id="PF00145">
    <property type="entry name" value="DNA_methylase"/>
    <property type="match status" value="1"/>
</dbReference>
<dbReference type="Gene3D" id="3.40.50.150">
    <property type="entry name" value="Vaccinia Virus protein VP39"/>
    <property type="match status" value="1"/>
</dbReference>
<sequence>MLTIGERKFIGPGLARRLKAAAERTAAGKHSKPKEHDSDDSTSDDSGSDDDSATYPHRRPVKVRRTALSHINVQGSAFPRSGYDGYESPLPQSDEAHVICDLLIDFLQRRLDTGENPEYTYFSLDEFSVYLPNDARHRHELVSFDRLQNRSANNEFLFDGLLSFGSERRYVKGARFDILTVEGYGDPEVLALHNHISIQSKLAQRHNVWYKLGRPSPEYTRFYKPFLWLSTFTKYFVEYLLDTEEVTLSHFRKAFYTWLQKNRQGIDFEPWHRYCGGLHDFRTNVAANVGFLWKECHSIDDPVTGLCEHPVWTEVDPFRLEGIQREPEIEPNTICTPFVYEAFRRMYFGGNLELRAVDRNIARRVATRKKALKLTPFPSTRNANADGGIPTPVSLEESSSADGSAIEVQVGDVVAVAPDEEGAWIVQSPVWFAYVQDVLQVQIREDDQLESETRAKISVIWLYEPCDTTIGKAYYPFEHELFMSDNCGCKGKKLIDVGDVIRKVDVAWFETNPTSTSGHFVRRKFRTRKHDHTYDFVSLKKDDFECSHRLGLRISHFEACRRQYVIGDTVLVRVRHPESDHEDDVLDPAQVIDFNLELERVMLRRLHKRKLVEPTARPNELALTDEQYDVDPRRVIRKCHVRFFSEDVVAEGLPVPYNRNGTGDFYFVIGQQEDSDEVSDADGVDKISLPPLGLGPDIAGTAPTEKLTGMGIFCGGGNFDRGLEDGGAVRFKYAVDYAERAIYSYRANCTDSTECFFGSVNDYLAQAMAGSTKTVIAPVGDVGFLSGGSPCPGFSLLQSDRLSQASRKNASLVASFVSFVDFYSPRYGVLENVVPMTHGMGPGKNENVFAQVLAALVGMGYQVQQFLMDAWSYGSPQSRSRVFIVASAPGLEPWPSPHHTHAHPEFRNLSLGKASNGEPFGERQNLYTPFQHVSAAEGTADLPDVADSQVQLCPAFPDHRVPSEQDANKRGLIAAIPKYPLDMGVVRAAREGLLSGSSLEWYKDEKRKSLRTGPITKSFTRVNPTGLLQTVTTSLDLHCKRGGRNLHWSQDRSLTVMEVRRAQGFPDEDVIIGSAPQQVYIVGNSVDRNVALALGLSLRGSWLKSQQNATPMTELEEEDMSDAAEVGAFAEDEDVDMDSDEELGSVSDMDEYADQARAGASSLSVHPATAVETAGVLQEVRMGGAWSFNDSTSEETNAMQELSRGLQPTPPMTESKDFDDEIVATGTRVEWRSGSEWHFGGIEGGKSTRTAFVLVEPSLD</sequence>
<evidence type="ECO:0000256" key="4">
    <source>
        <dbReference type="ARBA" id="ARBA00022679"/>
    </source>
</evidence>
<evidence type="ECO:0000256" key="9">
    <source>
        <dbReference type="SAM" id="MobiDB-lite"/>
    </source>
</evidence>
<feature type="domain" description="BAH" evidence="10">
    <location>
        <begin position="406"/>
        <end position="561"/>
    </location>
</feature>
<evidence type="ECO:0000313" key="12">
    <source>
        <dbReference type="Proteomes" id="UP001271007"/>
    </source>
</evidence>
<dbReference type="GO" id="GO:0003677">
    <property type="term" value="F:DNA binding"/>
    <property type="evidence" value="ECO:0007669"/>
    <property type="project" value="UniProtKB-KW"/>
</dbReference>
<dbReference type="SUPFAM" id="SSF53335">
    <property type="entry name" value="S-adenosyl-L-methionine-dependent methyltransferases"/>
    <property type="match status" value="1"/>
</dbReference>
<evidence type="ECO:0000256" key="5">
    <source>
        <dbReference type="ARBA" id="ARBA00022691"/>
    </source>
</evidence>
<evidence type="ECO:0000256" key="7">
    <source>
        <dbReference type="ARBA" id="ARBA00023242"/>
    </source>
</evidence>
<dbReference type="GO" id="GO:0032259">
    <property type="term" value="P:methylation"/>
    <property type="evidence" value="ECO:0007669"/>
    <property type="project" value="UniProtKB-KW"/>
</dbReference>
<keyword evidence="6" id="KW-0238">DNA-binding</keyword>
<keyword evidence="12" id="KW-1185">Reference proteome</keyword>
<dbReference type="PROSITE" id="PS51679">
    <property type="entry name" value="SAM_MT_C5"/>
    <property type="match status" value="1"/>
</dbReference>
<dbReference type="Pfam" id="PF25423">
    <property type="entry name" value="DUF7893"/>
    <property type="match status" value="1"/>
</dbReference>
<accession>A0AAJ0G8R5</accession>
<dbReference type="Proteomes" id="UP001271007">
    <property type="component" value="Unassembled WGS sequence"/>
</dbReference>
<evidence type="ECO:0000259" key="10">
    <source>
        <dbReference type="PROSITE" id="PS51038"/>
    </source>
</evidence>
<evidence type="ECO:0000313" key="11">
    <source>
        <dbReference type="EMBL" id="KAK3052630.1"/>
    </source>
</evidence>
<feature type="active site" evidence="8">
    <location>
        <position position="791"/>
    </location>
</feature>
<dbReference type="AlphaFoldDB" id="A0AAJ0G8R5"/>
<dbReference type="PANTHER" id="PTHR10629">
    <property type="entry name" value="CYTOSINE-SPECIFIC METHYLTRANSFERASE"/>
    <property type="match status" value="1"/>
</dbReference>
<dbReference type="EC" id="2.1.1.37" evidence="2"/>
<dbReference type="GO" id="GO:0005634">
    <property type="term" value="C:nucleus"/>
    <property type="evidence" value="ECO:0007669"/>
    <property type="project" value="UniProtKB-SubCell"/>
</dbReference>
<feature type="compositionally biased region" description="Acidic residues" evidence="9">
    <location>
        <begin position="40"/>
        <end position="52"/>
    </location>
</feature>
<keyword evidence="3 8" id="KW-0489">Methyltransferase</keyword>
<dbReference type="InterPro" id="IPR029063">
    <property type="entry name" value="SAM-dependent_MTases_sf"/>
</dbReference>
<protein>
    <recommendedName>
        <fullName evidence="2">DNA (cytosine-5-)-methyltransferase</fullName>
        <ecNumber evidence="2">2.1.1.37</ecNumber>
    </recommendedName>
</protein>
<dbReference type="EMBL" id="JAWDJX010000019">
    <property type="protein sequence ID" value="KAK3052630.1"/>
    <property type="molecule type" value="Genomic_DNA"/>
</dbReference>
<evidence type="ECO:0000256" key="2">
    <source>
        <dbReference type="ARBA" id="ARBA00011975"/>
    </source>
</evidence>
<reference evidence="11" key="1">
    <citation type="submission" date="2023-04" db="EMBL/GenBank/DDBJ databases">
        <title>Black Yeasts Isolated from many extreme environments.</title>
        <authorList>
            <person name="Coleine C."/>
            <person name="Stajich J.E."/>
            <person name="Selbmann L."/>
        </authorList>
    </citation>
    <scope>NUCLEOTIDE SEQUENCE</scope>
    <source>
        <strain evidence="11">CCFEE 5312</strain>
    </source>
</reference>
<proteinExistence type="inferred from homology"/>
<comment type="caution">
    <text evidence="11">The sequence shown here is derived from an EMBL/GenBank/DDBJ whole genome shotgun (WGS) entry which is preliminary data.</text>
</comment>
<dbReference type="GO" id="GO:0044027">
    <property type="term" value="P:negative regulation of gene expression via chromosomal CpG island methylation"/>
    <property type="evidence" value="ECO:0007669"/>
    <property type="project" value="TreeGrafter"/>
</dbReference>
<dbReference type="InterPro" id="IPR001025">
    <property type="entry name" value="BAH_dom"/>
</dbReference>
<keyword evidence="7" id="KW-0539">Nucleus</keyword>
<comment type="subcellular location">
    <subcellularLocation>
        <location evidence="1">Nucleus</location>
    </subcellularLocation>
</comment>
<dbReference type="PANTHER" id="PTHR10629:SF54">
    <property type="entry name" value="DNA METHYLTRANSFERASE DIM-2"/>
    <property type="match status" value="1"/>
</dbReference>
<dbReference type="InterPro" id="IPR043151">
    <property type="entry name" value="BAH_sf"/>
</dbReference>